<dbReference type="Proteomes" id="UP000299102">
    <property type="component" value="Unassembled WGS sequence"/>
</dbReference>
<comment type="caution">
    <text evidence="1">The sequence shown here is derived from an EMBL/GenBank/DDBJ whole genome shotgun (WGS) entry which is preliminary data.</text>
</comment>
<keyword evidence="2" id="KW-1185">Reference proteome</keyword>
<accession>A0A4C1SV04</accession>
<evidence type="ECO:0000313" key="1">
    <source>
        <dbReference type="EMBL" id="GBP06073.1"/>
    </source>
</evidence>
<proteinExistence type="predicted"/>
<protein>
    <submittedName>
        <fullName evidence="1">Uncharacterized protein</fullName>
    </submittedName>
</protein>
<evidence type="ECO:0000313" key="2">
    <source>
        <dbReference type="Proteomes" id="UP000299102"/>
    </source>
</evidence>
<name>A0A4C1SV04_EUMVA</name>
<organism evidence="1 2">
    <name type="scientific">Eumeta variegata</name>
    <name type="common">Bagworm moth</name>
    <name type="synonym">Eumeta japonica</name>
    <dbReference type="NCBI Taxonomy" id="151549"/>
    <lineage>
        <taxon>Eukaryota</taxon>
        <taxon>Metazoa</taxon>
        <taxon>Ecdysozoa</taxon>
        <taxon>Arthropoda</taxon>
        <taxon>Hexapoda</taxon>
        <taxon>Insecta</taxon>
        <taxon>Pterygota</taxon>
        <taxon>Neoptera</taxon>
        <taxon>Endopterygota</taxon>
        <taxon>Lepidoptera</taxon>
        <taxon>Glossata</taxon>
        <taxon>Ditrysia</taxon>
        <taxon>Tineoidea</taxon>
        <taxon>Psychidae</taxon>
        <taxon>Oiketicinae</taxon>
        <taxon>Eumeta</taxon>
    </lineage>
</organism>
<reference evidence="1 2" key="1">
    <citation type="journal article" date="2019" name="Commun. Biol.">
        <title>The bagworm genome reveals a unique fibroin gene that provides high tensile strength.</title>
        <authorList>
            <person name="Kono N."/>
            <person name="Nakamura H."/>
            <person name="Ohtoshi R."/>
            <person name="Tomita M."/>
            <person name="Numata K."/>
            <person name="Arakawa K."/>
        </authorList>
    </citation>
    <scope>NUCLEOTIDE SEQUENCE [LARGE SCALE GENOMIC DNA]</scope>
</reference>
<gene>
    <name evidence="1" type="ORF">EVAR_3299_1</name>
</gene>
<sequence>MRGLRSRLAAILIFPIKRAPRQGYCVSGRYACSRAAAARARGARPGRAGQGRPACARFTYLSLSARSGAQSVAAADGSLPLNDDSRPFFTTVRCVRIVVICPLDCLCIRFLIES</sequence>
<dbReference type="EMBL" id="BGZK01000020">
    <property type="protein sequence ID" value="GBP06073.1"/>
    <property type="molecule type" value="Genomic_DNA"/>
</dbReference>
<dbReference type="AlphaFoldDB" id="A0A4C1SV04"/>